<protein>
    <submittedName>
        <fullName evidence="2">Uncharacterized protein</fullName>
    </submittedName>
</protein>
<keyword evidence="1" id="KW-0812">Transmembrane</keyword>
<feature type="transmembrane region" description="Helical" evidence="1">
    <location>
        <begin position="44"/>
        <end position="63"/>
    </location>
</feature>
<evidence type="ECO:0000313" key="2">
    <source>
        <dbReference type="EMBL" id="CUR54509.1"/>
    </source>
</evidence>
<sequence length="70" mass="7924">MTTWLLVVRPGFLLRCAWVLSATGWWLFNKPLEGPILLPITEDSGITLADVVPVICMVVVARYRRRNAAR</sequence>
<reference evidence="2" key="1">
    <citation type="submission" date="2015-08" db="EMBL/GenBank/DDBJ databases">
        <authorList>
            <person name="Babu N.S."/>
            <person name="Beckwith C.J."/>
            <person name="Beseler K.G."/>
            <person name="Brison A."/>
            <person name="Carone J.V."/>
            <person name="Caskin T.P."/>
            <person name="Diamond M."/>
            <person name="Durham M.E."/>
            <person name="Foxe J.M."/>
            <person name="Go M."/>
            <person name="Henderson B.A."/>
            <person name="Jones I.B."/>
            <person name="McGettigan J.A."/>
            <person name="Micheletti S.J."/>
            <person name="Nasrallah M.E."/>
            <person name="Ortiz D."/>
            <person name="Piller C.R."/>
            <person name="Privatt S.R."/>
            <person name="Schneider S.L."/>
            <person name="Sharp S."/>
            <person name="Smith T.C."/>
            <person name="Stanton J.D."/>
            <person name="Ullery H.E."/>
            <person name="Wilson R.J."/>
            <person name="Serrano M.G."/>
            <person name="Buck G."/>
            <person name="Lee V."/>
            <person name="Wang Y."/>
            <person name="Carvalho R."/>
            <person name="Voegtly L."/>
            <person name="Shi R."/>
            <person name="Duckworth R."/>
            <person name="Johnson A."/>
            <person name="Loviza R."/>
            <person name="Walstead R."/>
            <person name="Shah Z."/>
            <person name="Kiflezghi M."/>
            <person name="Wade K."/>
            <person name="Ball S.L."/>
            <person name="Bradley K.W."/>
            <person name="Asai D.J."/>
            <person name="Bowman C.A."/>
            <person name="Russell D.A."/>
            <person name="Pope W.H."/>
            <person name="Jacobs-Sera D."/>
            <person name="Hendrix R.W."/>
            <person name="Hatfull G.F."/>
        </authorList>
    </citation>
    <scope>NUCLEOTIDE SEQUENCE</scope>
</reference>
<keyword evidence="1" id="KW-0472">Membrane</keyword>
<organism evidence="2">
    <name type="scientific">metagenome</name>
    <dbReference type="NCBI Taxonomy" id="256318"/>
    <lineage>
        <taxon>unclassified sequences</taxon>
        <taxon>metagenomes</taxon>
    </lineage>
</organism>
<dbReference type="EMBL" id="CZKA01000009">
    <property type="protein sequence ID" value="CUR54509.1"/>
    <property type="molecule type" value="Genomic_DNA"/>
</dbReference>
<dbReference type="AlphaFoldDB" id="A0A2P2BXN0"/>
<proteinExistence type="predicted"/>
<keyword evidence="1" id="KW-1133">Transmembrane helix</keyword>
<name>A0A2P2BXN0_9ZZZZ</name>
<accession>A0A2P2BXN0</accession>
<gene>
    <name evidence="2" type="ORF">NOCA2170081</name>
</gene>
<feature type="transmembrane region" description="Helical" evidence="1">
    <location>
        <begin position="12"/>
        <end position="28"/>
    </location>
</feature>
<evidence type="ECO:0000256" key="1">
    <source>
        <dbReference type="SAM" id="Phobius"/>
    </source>
</evidence>